<dbReference type="Gene3D" id="1.10.3430.10">
    <property type="entry name" value="Ammonium transporter AmtB like domains"/>
    <property type="match status" value="1"/>
</dbReference>
<evidence type="ECO:0000313" key="9">
    <source>
        <dbReference type="Proteomes" id="UP001487740"/>
    </source>
</evidence>
<feature type="transmembrane region" description="Helical" evidence="7">
    <location>
        <begin position="117"/>
        <end position="136"/>
    </location>
</feature>
<dbReference type="PANTHER" id="PTHR11730">
    <property type="entry name" value="AMMONIUM TRANSPORTER"/>
    <property type="match status" value="1"/>
</dbReference>
<comment type="caution">
    <text evidence="8">The sequence shown here is derived from an EMBL/GenBank/DDBJ whole genome shotgun (WGS) entry which is preliminary data.</text>
</comment>
<dbReference type="SUPFAM" id="SSF111352">
    <property type="entry name" value="Ammonium transporter"/>
    <property type="match status" value="1"/>
</dbReference>
<dbReference type="EMBL" id="JARAKH010000034">
    <property type="protein sequence ID" value="KAK8384805.1"/>
    <property type="molecule type" value="Genomic_DNA"/>
</dbReference>
<keyword evidence="5 7" id="KW-0472">Membrane</keyword>
<dbReference type="Proteomes" id="UP001487740">
    <property type="component" value="Unassembled WGS sequence"/>
</dbReference>
<dbReference type="AlphaFoldDB" id="A0AAW0TAZ0"/>
<dbReference type="InterPro" id="IPR002229">
    <property type="entry name" value="RhesusRHD"/>
</dbReference>
<keyword evidence="3 7" id="KW-0812">Transmembrane</keyword>
<comment type="subcellular location">
    <subcellularLocation>
        <location evidence="1">Membrane</location>
        <topology evidence="1">Multi-pass membrane protein</topology>
    </subcellularLocation>
</comment>
<evidence type="ECO:0000256" key="4">
    <source>
        <dbReference type="ARBA" id="ARBA00022989"/>
    </source>
</evidence>
<dbReference type="GO" id="GO:0005886">
    <property type="term" value="C:plasma membrane"/>
    <property type="evidence" value="ECO:0007669"/>
    <property type="project" value="InterPro"/>
</dbReference>
<feature type="transmembrane region" description="Helical" evidence="7">
    <location>
        <begin position="166"/>
        <end position="185"/>
    </location>
</feature>
<sequence>MHCLKSSSPSPSAKIQQNSLGGEFHLMIARPFTSARDTSLLQVSNEATDTDSDFSPNTSKIPRLKVVQSTPKSASYSHDCECSTHGNRAETQRQNETPQENDKNAGRPLWYLTRHTAAILLLQGIFLLLFIIFVRYGEAADASHGLNNHYPIMGGSVPGDNPSLHLHHNVLGTVVMLVGLGMRVTGAPGHLLSGVGWTLLLAGLALQWAVLCRGFLDGDDNPVDLDVTRVLEAELVSIGTCIAQGAVVGVASPLQMLVLMMVHVPLHLLNHHLAFTVFKSVDLGGCVSIHVFGSVFGMATSRALSRHSPDTSPKPSSASQVTALVAPGGFSAVVLGSLIPLLSTCAAFKPWLLFIVSWLLLPKSRDKFLQLACYILWRTSSPLGS</sequence>
<gene>
    <name evidence="8" type="ORF">O3P69_014389</name>
</gene>
<evidence type="ECO:0000256" key="7">
    <source>
        <dbReference type="SAM" id="Phobius"/>
    </source>
</evidence>
<evidence type="ECO:0008006" key="10">
    <source>
        <dbReference type="Google" id="ProtNLM"/>
    </source>
</evidence>
<feature type="region of interest" description="Disordered" evidence="6">
    <location>
        <begin position="66"/>
        <end position="105"/>
    </location>
</feature>
<comment type="similarity">
    <text evidence="2">Belongs to the ammonium transporter (TC 2.A.49) family. Rh subfamily.</text>
</comment>
<proteinExistence type="inferred from homology"/>
<evidence type="ECO:0000256" key="3">
    <source>
        <dbReference type="ARBA" id="ARBA00022692"/>
    </source>
</evidence>
<keyword evidence="9" id="KW-1185">Reference proteome</keyword>
<evidence type="ECO:0000256" key="6">
    <source>
        <dbReference type="SAM" id="MobiDB-lite"/>
    </source>
</evidence>
<organism evidence="8 9">
    <name type="scientific">Scylla paramamosain</name>
    <name type="common">Mud crab</name>
    <dbReference type="NCBI Taxonomy" id="85552"/>
    <lineage>
        <taxon>Eukaryota</taxon>
        <taxon>Metazoa</taxon>
        <taxon>Ecdysozoa</taxon>
        <taxon>Arthropoda</taxon>
        <taxon>Crustacea</taxon>
        <taxon>Multicrustacea</taxon>
        <taxon>Malacostraca</taxon>
        <taxon>Eumalacostraca</taxon>
        <taxon>Eucarida</taxon>
        <taxon>Decapoda</taxon>
        <taxon>Pleocyemata</taxon>
        <taxon>Brachyura</taxon>
        <taxon>Eubrachyura</taxon>
        <taxon>Portunoidea</taxon>
        <taxon>Portunidae</taxon>
        <taxon>Portuninae</taxon>
        <taxon>Scylla</taxon>
    </lineage>
</organism>
<name>A0AAW0TAZ0_SCYPA</name>
<dbReference type="PRINTS" id="PR00342">
    <property type="entry name" value="RHESUSRHD"/>
</dbReference>
<evidence type="ECO:0000256" key="5">
    <source>
        <dbReference type="ARBA" id="ARBA00023136"/>
    </source>
</evidence>
<reference evidence="8 9" key="1">
    <citation type="submission" date="2023-03" db="EMBL/GenBank/DDBJ databases">
        <title>High-quality genome of Scylla paramamosain provides insights in environmental adaptation.</title>
        <authorList>
            <person name="Zhang L."/>
        </authorList>
    </citation>
    <scope>NUCLEOTIDE SEQUENCE [LARGE SCALE GENOMIC DNA]</scope>
    <source>
        <strain evidence="8">LZ_2023a</strain>
        <tissue evidence="8">Muscle</tissue>
    </source>
</reference>
<feature type="compositionally biased region" description="Polar residues" evidence="6">
    <location>
        <begin position="67"/>
        <end position="76"/>
    </location>
</feature>
<evidence type="ECO:0000256" key="2">
    <source>
        <dbReference type="ARBA" id="ARBA00011036"/>
    </source>
</evidence>
<accession>A0AAW0TAZ0</accession>
<evidence type="ECO:0000256" key="1">
    <source>
        <dbReference type="ARBA" id="ARBA00004141"/>
    </source>
</evidence>
<evidence type="ECO:0000313" key="8">
    <source>
        <dbReference type="EMBL" id="KAK8384805.1"/>
    </source>
</evidence>
<protein>
    <recommendedName>
        <fullName evidence="10">Ammonium transporter AmtB-like domain-containing protein</fullName>
    </recommendedName>
</protein>
<dbReference type="GO" id="GO:0008519">
    <property type="term" value="F:ammonium channel activity"/>
    <property type="evidence" value="ECO:0007669"/>
    <property type="project" value="TreeGrafter"/>
</dbReference>
<dbReference type="GO" id="GO:0097272">
    <property type="term" value="P:ammonium homeostasis"/>
    <property type="evidence" value="ECO:0007669"/>
    <property type="project" value="TreeGrafter"/>
</dbReference>
<feature type="transmembrane region" description="Helical" evidence="7">
    <location>
        <begin position="197"/>
        <end position="216"/>
    </location>
</feature>
<keyword evidence="4 7" id="KW-1133">Transmembrane helix</keyword>
<feature type="transmembrane region" description="Helical" evidence="7">
    <location>
        <begin position="338"/>
        <end position="361"/>
    </location>
</feature>
<feature type="compositionally biased region" description="Basic and acidic residues" evidence="6">
    <location>
        <begin position="78"/>
        <end position="93"/>
    </location>
</feature>
<dbReference type="InterPro" id="IPR029020">
    <property type="entry name" value="Ammonium/urea_transptr"/>
</dbReference>
<dbReference type="PANTHER" id="PTHR11730:SF60">
    <property type="entry name" value="RH50, ISOFORM D"/>
    <property type="match status" value="1"/>
</dbReference>